<dbReference type="EMBL" id="CAUJNA010000851">
    <property type="protein sequence ID" value="CAJ1381884.1"/>
    <property type="molecule type" value="Genomic_DNA"/>
</dbReference>
<protein>
    <submittedName>
        <fullName evidence="2">Uncharacterized protein</fullName>
    </submittedName>
</protein>
<accession>A0AA36MVH7</accession>
<reference evidence="2" key="1">
    <citation type="submission" date="2023-08" db="EMBL/GenBank/DDBJ databases">
        <authorList>
            <person name="Chen Y."/>
            <person name="Shah S."/>
            <person name="Dougan E. K."/>
            <person name="Thang M."/>
            <person name="Chan C."/>
        </authorList>
    </citation>
    <scope>NUCLEOTIDE SEQUENCE</scope>
</reference>
<keyword evidence="3" id="KW-1185">Reference proteome</keyword>
<name>A0AA36MVH7_9DINO</name>
<evidence type="ECO:0000256" key="1">
    <source>
        <dbReference type="SAM" id="MobiDB-lite"/>
    </source>
</evidence>
<organism evidence="2 3">
    <name type="scientific">Effrenium voratum</name>
    <dbReference type="NCBI Taxonomy" id="2562239"/>
    <lineage>
        <taxon>Eukaryota</taxon>
        <taxon>Sar</taxon>
        <taxon>Alveolata</taxon>
        <taxon>Dinophyceae</taxon>
        <taxon>Suessiales</taxon>
        <taxon>Symbiodiniaceae</taxon>
        <taxon>Effrenium</taxon>
    </lineage>
</organism>
<evidence type="ECO:0000313" key="2">
    <source>
        <dbReference type="EMBL" id="CAJ1381884.1"/>
    </source>
</evidence>
<feature type="region of interest" description="Disordered" evidence="1">
    <location>
        <begin position="135"/>
        <end position="157"/>
    </location>
</feature>
<dbReference type="AlphaFoldDB" id="A0AA36MVH7"/>
<sequence>MALPTMVTVKLKDCFGFVPSRTHDCLARKRVVAQLSKGHFLVSRLFRERRTFGLWAWIQQVAATCIAHSLQSFLSQWTLLGPCADCGGSSSCFLFALALQSTSISVASAKAEGNVGRLLHNVCLGARTGLDQRRAKAKGDANDSSSCFWRSGSRNLL</sequence>
<gene>
    <name evidence="2" type="ORF">EVOR1521_LOCUS9430</name>
</gene>
<proteinExistence type="predicted"/>
<comment type="caution">
    <text evidence="2">The sequence shown here is derived from an EMBL/GenBank/DDBJ whole genome shotgun (WGS) entry which is preliminary data.</text>
</comment>
<evidence type="ECO:0000313" key="3">
    <source>
        <dbReference type="Proteomes" id="UP001178507"/>
    </source>
</evidence>
<feature type="compositionally biased region" description="Polar residues" evidence="1">
    <location>
        <begin position="142"/>
        <end position="157"/>
    </location>
</feature>
<dbReference type="Proteomes" id="UP001178507">
    <property type="component" value="Unassembled WGS sequence"/>
</dbReference>